<dbReference type="Gene3D" id="3.30.420.10">
    <property type="entry name" value="Ribonuclease H-like superfamily/Ribonuclease H"/>
    <property type="match status" value="1"/>
</dbReference>
<dbReference type="Ensembl" id="ENSCVAT00000019701.1">
    <property type="protein sequence ID" value="ENSCVAP00000012448.1"/>
    <property type="gene ID" value="ENSCVAG00000014887.1"/>
</dbReference>
<dbReference type="FunFam" id="3.30.420.10:FF:000175">
    <property type="entry name" value="RNA exonuclease 5"/>
    <property type="match status" value="1"/>
</dbReference>
<protein>
    <recommendedName>
        <fullName evidence="5">Exonuclease domain-containing protein</fullName>
    </recommendedName>
</protein>
<keyword evidence="1" id="KW-0540">Nuclease</keyword>
<dbReference type="InterPro" id="IPR036397">
    <property type="entry name" value="RNaseH_sf"/>
</dbReference>
<keyword evidence="3" id="KW-0269">Exonuclease</keyword>
<dbReference type="InterPro" id="IPR013520">
    <property type="entry name" value="Ribonucl_H"/>
</dbReference>
<dbReference type="InterPro" id="IPR034922">
    <property type="entry name" value="REX1-like_exo"/>
</dbReference>
<reference evidence="6" key="1">
    <citation type="submission" date="2025-08" db="UniProtKB">
        <authorList>
            <consortium name="Ensembl"/>
        </authorList>
    </citation>
    <scope>IDENTIFICATION</scope>
</reference>
<dbReference type="PANTHER" id="PTHR12801:SF82">
    <property type="entry name" value="RNA EXONUCLEASE 5"/>
    <property type="match status" value="1"/>
</dbReference>
<feature type="domain" description="Exonuclease" evidence="5">
    <location>
        <begin position="211"/>
        <end position="368"/>
    </location>
</feature>
<dbReference type="GO" id="GO:0005634">
    <property type="term" value="C:nucleus"/>
    <property type="evidence" value="ECO:0007669"/>
    <property type="project" value="TreeGrafter"/>
</dbReference>
<dbReference type="PANTHER" id="PTHR12801">
    <property type="entry name" value="RNA EXONUCLEASE REXO1 / RECO3 FAMILY MEMBER-RELATED"/>
    <property type="match status" value="1"/>
</dbReference>
<dbReference type="SUPFAM" id="SSF53098">
    <property type="entry name" value="Ribonuclease H-like"/>
    <property type="match status" value="1"/>
</dbReference>
<evidence type="ECO:0000259" key="5">
    <source>
        <dbReference type="SMART" id="SM00479"/>
    </source>
</evidence>
<keyword evidence="2" id="KW-0378">Hydrolase</keyword>
<reference evidence="6" key="2">
    <citation type="submission" date="2025-09" db="UniProtKB">
        <authorList>
            <consortium name="Ensembl"/>
        </authorList>
    </citation>
    <scope>IDENTIFICATION</scope>
</reference>
<dbReference type="InterPro" id="IPR012337">
    <property type="entry name" value="RNaseH-like_sf"/>
</dbReference>
<dbReference type="STRING" id="28743.ENSCVAP00000012448"/>
<feature type="compositionally biased region" description="Basic and acidic residues" evidence="4">
    <location>
        <begin position="12"/>
        <end position="41"/>
    </location>
</feature>
<evidence type="ECO:0000256" key="3">
    <source>
        <dbReference type="ARBA" id="ARBA00022839"/>
    </source>
</evidence>
<dbReference type="Pfam" id="PF00929">
    <property type="entry name" value="RNase_T"/>
    <property type="match status" value="1"/>
</dbReference>
<evidence type="ECO:0000256" key="4">
    <source>
        <dbReference type="SAM" id="MobiDB-lite"/>
    </source>
</evidence>
<dbReference type="GO" id="GO:0003676">
    <property type="term" value="F:nucleic acid binding"/>
    <property type="evidence" value="ECO:0007669"/>
    <property type="project" value="InterPro"/>
</dbReference>
<dbReference type="Proteomes" id="UP000265020">
    <property type="component" value="Unassembled WGS sequence"/>
</dbReference>
<keyword evidence="7" id="KW-1185">Reference proteome</keyword>
<dbReference type="GO" id="GO:0004527">
    <property type="term" value="F:exonuclease activity"/>
    <property type="evidence" value="ECO:0007669"/>
    <property type="project" value="UniProtKB-KW"/>
</dbReference>
<dbReference type="AlphaFoldDB" id="A0A3Q2D261"/>
<evidence type="ECO:0000256" key="2">
    <source>
        <dbReference type="ARBA" id="ARBA00022801"/>
    </source>
</evidence>
<dbReference type="CDD" id="cd06145">
    <property type="entry name" value="REX1_like"/>
    <property type="match status" value="1"/>
</dbReference>
<dbReference type="OMA" id="FVCTDCA"/>
<dbReference type="GeneTree" id="ENSGT00940000161162"/>
<proteinExistence type="predicted"/>
<organism evidence="6 7">
    <name type="scientific">Cyprinodon variegatus</name>
    <name type="common">Sheepshead minnow</name>
    <dbReference type="NCBI Taxonomy" id="28743"/>
    <lineage>
        <taxon>Eukaryota</taxon>
        <taxon>Metazoa</taxon>
        <taxon>Chordata</taxon>
        <taxon>Craniata</taxon>
        <taxon>Vertebrata</taxon>
        <taxon>Euteleostomi</taxon>
        <taxon>Actinopterygii</taxon>
        <taxon>Neopterygii</taxon>
        <taxon>Teleostei</taxon>
        <taxon>Neoteleostei</taxon>
        <taxon>Acanthomorphata</taxon>
        <taxon>Ovalentaria</taxon>
        <taxon>Atherinomorphae</taxon>
        <taxon>Cyprinodontiformes</taxon>
        <taxon>Cyprinodontidae</taxon>
        <taxon>Cyprinodon</taxon>
    </lineage>
</organism>
<sequence length="498" mass="55668">MKASLSPSVTCGEKKRKNEAPAADEGIKRLKTEEGGDLQERPRHSARLSVCLDRLQQPITPAELMELLHFAALGKAAGIKQPSWCRVHHQRNVSGINVVVVEGVTQSLFYKHYLLMEHLRTKIFRCEVPNMDFSSVSKPEETLHTEIFFPSVFSVFNSANSSLNELHVCFCPAVRHHPVITTFGTKRRGLTAYVLSQQQLIKNRYPVKAIRVFFISCHWTKQKGYELARVSLVDSDGNCVLDDLVKPQNRVLNYLTQFSGITAAMLRPVTTTLRDVQAKIRTLLPDNAVVVGHSLNNDLVALKLIHQHVIDTSLLYRREFGQKFKLKVLAEVVLKRQIQSEERSGHNPTEDAVAALELAQYFIKAGPRQVTGPLMKVHRPALLHTLNMLFPFCSPPGGGASSGGAVGIQTKGGMCANLREMCAVFAGPFPAGFSKRDVKRMFSCCGPVRRVQMLSTSVRMNKINKPFTAKIVSHKKRKIQLFSCSRADKNALRNNCFK</sequence>
<name>A0A3Q2D261_CYPVA</name>
<evidence type="ECO:0000313" key="6">
    <source>
        <dbReference type="Ensembl" id="ENSCVAP00000012448.1"/>
    </source>
</evidence>
<feature type="region of interest" description="Disordered" evidence="4">
    <location>
        <begin position="1"/>
        <end position="41"/>
    </location>
</feature>
<evidence type="ECO:0000313" key="7">
    <source>
        <dbReference type="Proteomes" id="UP000265020"/>
    </source>
</evidence>
<accession>A0A3Q2D261</accession>
<dbReference type="SMART" id="SM00479">
    <property type="entry name" value="EXOIII"/>
    <property type="match status" value="1"/>
</dbReference>
<dbReference type="InterPro" id="IPR047021">
    <property type="entry name" value="REXO1/3/4-like"/>
</dbReference>
<evidence type="ECO:0000256" key="1">
    <source>
        <dbReference type="ARBA" id="ARBA00022722"/>
    </source>
</evidence>